<dbReference type="PANTHER" id="PTHR46401:SF9">
    <property type="entry name" value="MANNOSYLTRANSFERASE A"/>
    <property type="match status" value="1"/>
</dbReference>
<dbReference type="OrthoDB" id="9790710at2"/>
<dbReference type="SUPFAM" id="SSF53756">
    <property type="entry name" value="UDP-Glycosyltransferase/glycogen phosphorylase"/>
    <property type="match status" value="1"/>
</dbReference>
<name>A0A3R9YLQ3_9SPHN</name>
<protein>
    <submittedName>
        <fullName evidence="1">Glycosyltransferase family 1 protein</fullName>
    </submittedName>
</protein>
<evidence type="ECO:0000313" key="1">
    <source>
        <dbReference type="EMBL" id="RST30372.1"/>
    </source>
</evidence>
<dbReference type="EMBL" id="RWJF01000001">
    <property type="protein sequence ID" value="RST30372.1"/>
    <property type="molecule type" value="Genomic_DNA"/>
</dbReference>
<dbReference type="PANTHER" id="PTHR46401">
    <property type="entry name" value="GLYCOSYLTRANSFERASE WBBK-RELATED"/>
    <property type="match status" value="1"/>
</dbReference>
<dbReference type="CDD" id="cd03809">
    <property type="entry name" value="GT4_MtfB-like"/>
    <property type="match status" value="1"/>
</dbReference>
<dbReference type="GO" id="GO:0016757">
    <property type="term" value="F:glycosyltransferase activity"/>
    <property type="evidence" value="ECO:0007669"/>
    <property type="project" value="TreeGrafter"/>
</dbReference>
<organism evidence="1 2">
    <name type="scientific">Sphingomonas ginkgonis</name>
    <dbReference type="NCBI Taxonomy" id="2315330"/>
    <lineage>
        <taxon>Bacteria</taxon>
        <taxon>Pseudomonadati</taxon>
        <taxon>Pseudomonadota</taxon>
        <taxon>Alphaproteobacteria</taxon>
        <taxon>Sphingomonadales</taxon>
        <taxon>Sphingomonadaceae</taxon>
        <taxon>Sphingomonas</taxon>
    </lineage>
</organism>
<keyword evidence="2" id="KW-1185">Reference proteome</keyword>
<dbReference type="RefSeq" id="WP_126718204.1">
    <property type="nucleotide sequence ID" value="NZ_RWJF01000001.1"/>
</dbReference>
<evidence type="ECO:0000313" key="2">
    <source>
        <dbReference type="Proteomes" id="UP000274661"/>
    </source>
</evidence>
<gene>
    <name evidence="1" type="ORF">HMF7854_05705</name>
</gene>
<dbReference type="Pfam" id="PF13692">
    <property type="entry name" value="Glyco_trans_1_4"/>
    <property type="match status" value="1"/>
</dbReference>
<proteinExistence type="predicted"/>
<dbReference type="Gene3D" id="3.40.50.2000">
    <property type="entry name" value="Glycogen Phosphorylase B"/>
    <property type="match status" value="1"/>
</dbReference>
<dbReference type="AlphaFoldDB" id="A0A3R9YLQ3"/>
<accession>A0A3R9YLQ3</accession>
<keyword evidence="1" id="KW-0808">Transferase</keyword>
<comment type="caution">
    <text evidence="1">The sequence shown here is derived from an EMBL/GenBank/DDBJ whole genome shotgun (WGS) entry which is preliminary data.</text>
</comment>
<dbReference type="Proteomes" id="UP000274661">
    <property type="component" value="Unassembled WGS sequence"/>
</dbReference>
<reference evidence="1 2" key="1">
    <citation type="submission" date="2018-12" db="EMBL/GenBank/DDBJ databases">
        <title>Sphingomonas sp. HMF7854 Genome sequencing and assembly.</title>
        <authorList>
            <person name="Cha I."/>
            <person name="Kang H."/>
            <person name="Kim H."/>
            <person name="Kang J."/>
            <person name="Joh K."/>
        </authorList>
    </citation>
    <scope>NUCLEOTIDE SEQUENCE [LARGE SCALE GENOMIC DNA]</scope>
    <source>
        <strain evidence="1 2">HMF7854</strain>
    </source>
</reference>
<sequence>MSDPAPLLLDVSRLIWRAWVGRRPTGVDRVCLAYLRHYGPRAQAVVQHRHFRSILGRRASAALFALLDQPGPSFRRDFTRLALRHSASRRGDGKGRLYLNVGHTGLDQDGFGRWVRNAQVRPLYFVHDLIPITHPHLCRAGERERHERRMRTVLDTAAGVIANSRATLQDLNDFAAAEQRRAGPQLAAFLGVTPLPRTAPSSRAPDAPSFVVLGTIEARKNHLFLLHLWSHLIERMGAAAPRLLIIGQRGWEAEQVEDWLDRSDRLRTRVTELNHCSDEELAAHLGSARALLFPSLAEGYGLPLVEALGAGVPVIASNLPVFREIGQDMVTLLNPLDGPSWEREVLDYARPDSEARDRQVRRLAEFHTPTWVDHFATVDDWLVRF</sequence>